<evidence type="ECO:0000313" key="3">
    <source>
        <dbReference type="EMBL" id="RST99483.1"/>
    </source>
</evidence>
<dbReference type="AlphaFoldDB" id="A0A429ZZP8"/>
<feature type="signal peptide" evidence="2">
    <location>
        <begin position="1"/>
        <end position="25"/>
    </location>
</feature>
<evidence type="ECO:0000313" key="4">
    <source>
        <dbReference type="Proteomes" id="UP000287857"/>
    </source>
</evidence>
<accession>A0A429ZZP8</accession>
<keyword evidence="2" id="KW-0732">Signal</keyword>
<evidence type="ECO:0008006" key="5">
    <source>
        <dbReference type="Google" id="ProtNLM"/>
    </source>
</evidence>
<organism evidence="3 4">
    <name type="scientific">Vagococcus vulneris</name>
    <dbReference type="NCBI Taxonomy" id="1977869"/>
    <lineage>
        <taxon>Bacteria</taxon>
        <taxon>Bacillati</taxon>
        <taxon>Bacillota</taxon>
        <taxon>Bacilli</taxon>
        <taxon>Lactobacillales</taxon>
        <taxon>Enterococcaceae</taxon>
        <taxon>Vagococcus</taxon>
    </lineage>
</organism>
<comment type="caution">
    <text evidence="3">The sequence shown here is derived from an EMBL/GenBank/DDBJ whole genome shotgun (WGS) entry which is preliminary data.</text>
</comment>
<keyword evidence="1" id="KW-0175">Coiled coil</keyword>
<proteinExistence type="predicted"/>
<dbReference type="RefSeq" id="WP_125983423.1">
    <property type="nucleotide sequence ID" value="NZ_NGJS01000004.1"/>
</dbReference>
<dbReference type="Pfam" id="PF06207">
    <property type="entry name" value="DUF1002"/>
    <property type="match status" value="1"/>
</dbReference>
<gene>
    <name evidence="3" type="ORF">CBF37_03935</name>
</gene>
<dbReference type="InterPro" id="IPR009343">
    <property type="entry name" value="DUF1002"/>
</dbReference>
<protein>
    <recommendedName>
        <fullName evidence="5">DUF1002 domain-containing protein</fullName>
    </recommendedName>
</protein>
<dbReference type="OrthoDB" id="9810153at2"/>
<keyword evidence="4" id="KW-1185">Reference proteome</keyword>
<dbReference type="EMBL" id="NGJS01000004">
    <property type="protein sequence ID" value="RST99483.1"/>
    <property type="molecule type" value="Genomic_DNA"/>
</dbReference>
<feature type="coiled-coil region" evidence="1">
    <location>
        <begin position="221"/>
        <end position="248"/>
    </location>
</feature>
<name>A0A429ZZP8_9ENTE</name>
<evidence type="ECO:0000256" key="1">
    <source>
        <dbReference type="SAM" id="Coils"/>
    </source>
</evidence>
<reference evidence="3 4" key="1">
    <citation type="submission" date="2017-05" db="EMBL/GenBank/DDBJ databases">
        <title>Vagococcus spp. assemblies.</title>
        <authorList>
            <person name="Gulvik C.A."/>
        </authorList>
    </citation>
    <scope>NUCLEOTIDE SEQUENCE [LARGE SCALE GENOMIC DNA]</scope>
    <source>
        <strain evidence="3 4">SS1995</strain>
    </source>
</reference>
<feature type="chain" id="PRO_5019011056" description="DUF1002 domain-containing protein" evidence="2">
    <location>
        <begin position="26"/>
        <end position="345"/>
    </location>
</feature>
<evidence type="ECO:0000256" key="2">
    <source>
        <dbReference type="SAM" id="SignalP"/>
    </source>
</evidence>
<sequence>MKLWMKIIAGTMVTAGLLAGTSVQAATEKSKDEGWNVPNIALGNGLTESEKKQTIDILMKDINKVPDLSSVDTSKYNTYTVDGNDLVKYVTDVPEFTSQSKAYSSAFIARTKSGTGVNVDIVTPKNITARTEAMYRSAAITSGVYDAYIRIASVRTMDGSGALAGIYKIYDEIDPAADQTIQKNRDEKRDVAQQQMQVVSKIDDQNKDNKDYSSENVLVMLADIQIELQKINDKLDKMSQDEKKQEVTKVVDEQIEKNGMQNAINPEMKTEVINNMVNFSSTDAINDKEMTKQLSTFKDDIMKNGKEFKDNLLSDENVAKAKESAGGIWQSIKDFFSGLFSSKDK</sequence>
<dbReference type="Proteomes" id="UP000287857">
    <property type="component" value="Unassembled WGS sequence"/>
</dbReference>